<organism evidence="5 6">
    <name type="scientific">Prolixibacter bellariivorans</name>
    <dbReference type="NCBI Taxonomy" id="314319"/>
    <lineage>
        <taxon>Bacteria</taxon>
        <taxon>Pseudomonadati</taxon>
        <taxon>Bacteroidota</taxon>
        <taxon>Bacteroidia</taxon>
        <taxon>Marinilabiliales</taxon>
        <taxon>Prolixibacteraceae</taxon>
        <taxon>Prolixibacter</taxon>
    </lineage>
</organism>
<dbReference type="GO" id="GO:0043565">
    <property type="term" value="F:sequence-specific DNA binding"/>
    <property type="evidence" value="ECO:0007669"/>
    <property type="project" value="InterPro"/>
</dbReference>
<reference evidence="5 6" key="1">
    <citation type="submission" date="2019-10" db="EMBL/GenBank/DDBJ databases">
        <title>Prolixibacter strains distinguished by the presence of nitrate reductase genes were adept at nitrate-dependent anaerobic corrosion of metallic iron and carbon steel.</title>
        <authorList>
            <person name="Iino T."/>
            <person name="Shono N."/>
            <person name="Ito K."/>
            <person name="Nakamura R."/>
            <person name="Sueoka K."/>
            <person name="Harayama S."/>
            <person name="Ohkuma M."/>
        </authorList>
    </citation>
    <scope>NUCLEOTIDE SEQUENCE [LARGE SCALE GENOMIC DNA]</scope>
    <source>
        <strain evidence="5 6">JCM 13498</strain>
    </source>
</reference>
<evidence type="ECO:0000256" key="1">
    <source>
        <dbReference type="ARBA" id="ARBA00023015"/>
    </source>
</evidence>
<comment type="caution">
    <text evidence="5">The sequence shown here is derived from an EMBL/GenBank/DDBJ whole genome shotgun (WGS) entry which is preliminary data.</text>
</comment>
<keyword evidence="1" id="KW-0805">Transcription regulation</keyword>
<keyword evidence="3" id="KW-0804">Transcription</keyword>
<evidence type="ECO:0000313" key="6">
    <source>
        <dbReference type="Proteomes" id="UP000391834"/>
    </source>
</evidence>
<dbReference type="InterPro" id="IPR053142">
    <property type="entry name" value="PchR_regulatory_protein"/>
</dbReference>
<dbReference type="Gene3D" id="1.10.10.60">
    <property type="entry name" value="Homeodomain-like"/>
    <property type="match status" value="1"/>
</dbReference>
<dbReference type="InterPro" id="IPR020449">
    <property type="entry name" value="Tscrpt_reg_AraC-type_HTH"/>
</dbReference>
<dbReference type="PANTHER" id="PTHR47893">
    <property type="entry name" value="REGULATORY PROTEIN PCHR"/>
    <property type="match status" value="1"/>
</dbReference>
<dbReference type="Proteomes" id="UP000391834">
    <property type="component" value="Unassembled WGS sequence"/>
</dbReference>
<gene>
    <name evidence="5" type="ORF">PbJCM13498_28070</name>
</gene>
<dbReference type="SMART" id="SM00342">
    <property type="entry name" value="HTH_ARAC"/>
    <property type="match status" value="1"/>
</dbReference>
<evidence type="ECO:0000256" key="3">
    <source>
        <dbReference type="ARBA" id="ARBA00023163"/>
    </source>
</evidence>
<dbReference type="EMBL" id="BLAX01000001">
    <property type="protein sequence ID" value="GET33944.1"/>
    <property type="molecule type" value="Genomic_DNA"/>
</dbReference>
<dbReference type="PANTHER" id="PTHR47893:SF1">
    <property type="entry name" value="REGULATORY PROTEIN PCHR"/>
    <property type="match status" value="1"/>
</dbReference>
<accession>A0A5M4B1K8</accession>
<name>A0A5M4B1K8_9BACT</name>
<evidence type="ECO:0000313" key="5">
    <source>
        <dbReference type="EMBL" id="GET33944.1"/>
    </source>
</evidence>
<dbReference type="AlphaFoldDB" id="A0A5M4B1K8"/>
<dbReference type="InterPro" id="IPR018062">
    <property type="entry name" value="HTH_AraC-typ_CS"/>
</dbReference>
<evidence type="ECO:0000256" key="2">
    <source>
        <dbReference type="ARBA" id="ARBA00023125"/>
    </source>
</evidence>
<dbReference type="GO" id="GO:0003700">
    <property type="term" value="F:DNA-binding transcription factor activity"/>
    <property type="evidence" value="ECO:0007669"/>
    <property type="project" value="InterPro"/>
</dbReference>
<dbReference type="SUPFAM" id="SSF46689">
    <property type="entry name" value="Homeodomain-like"/>
    <property type="match status" value="1"/>
</dbReference>
<dbReference type="Pfam" id="PF12833">
    <property type="entry name" value="HTH_18"/>
    <property type="match status" value="1"/>
</dbReference>
<dbReference type="PRINTS" id="PR00032">
    <property type="entry name" value="HTHARAC"/>
</dbReference>
<sequence>MIFEFYPDSKLDYIGKFAAQLGITYSDNFLQIPSPLGEGFIKEVHLESDFKILIHKYQLKQGLTIRRLATNEPHDILTFRFISRASMNKNYLSNVQVLNCHVAIDDFITPDETVYYVIVSISKDKLMALTDLNAETREVKPFFSSLNKPLLYQEAVTFEMNKILKELSELQAYGKLEKFYYKMRTIELLYAFFTRFFERSVRKAPHASKADVEKILTIEKVILRDLSVQPNLPSLAIEAGMSGTKMKSLFKEIFGSSIYNYYQHARMTEAASLLKSNKNLSVSEVGYQLGFSNLGHFSRIFKKIIGVNPKEYAKARLF</sequence>
<dbReference type="RefSeq" id="WP_025863816.1">
    <property type="nucleotide sequence ID" value="NZ_BLAX01000001.1"/>
</dbReference>
<protein>
    <submittedName>
        <fullName evidence="5">AraC family transcriptional regulator</fullName>
    </submittedName>
</protein>
<dbReference type="InterPro" id="IPR009057">
    <property type="entry name" value="Homeodomain-like_sf"/>
</dbReference>
<evidence type="ECO:0000259" key="4">
    <source>
        <dbReference type="PROSITE" id="PS01124"/>
    </source>
</evidence>
<proteinExistence type="predicted"/>
<dbReference type="PROSITE" id="PS00041">
    <property type="entry name" value="HTH_ARAC_FAMILY_1"/>
    <property type="match status" value="1"/>
</dbReference>
<dbReference type="InterPro" id="IPR018060">
    <property type="entry name" value="HTH_AraC"/>
</dbReference>
<keyword evidence="6" id="KW-1185">Reference proteome</keyword>
<keyword evidence="2" id="KW-0238">DNA-binding</keyword>
<feature type="domain" description="HTH araC/xylS-type" evidence="4">
    <location>
        <begin position="216"/>
        <end position="315"/>
    </location>
</feature>
<dbReference type="PROSITE" id="PS01124">
    <property type="entry name" value="HTH_ARAC_FAMILY_2"/>
    <property type="match status" value="1"/>
</dbReference>